<dbReference type="Pfam" id="PF00089">
    <property type="entry name" value="Trypsin"/>
    <property type="match status" value="1"/>
</dbReference>
<protein>
    <recommendedName>
        <fullName evidence="3">Peptidase S1 domain-containing protein</fullName>
    </recommendedName>
</protein>
<reference evidence="4" key="1">
    <citation type="submission" date="2014-05" db="EMBL/GenBank/DDBJ databases">
        <title>The transcriptome of the halophilic microalga Tetraselmis sp. GSL018 isolated from the Great Salt Lake, Utah.</title>
        <authorList>
            <person name="Jinkerson R.E."/>
            <person name="D'Adamo S."/>
            <person name="Posewitz M.C."/>
        </authorList>
    </citation>
    <scope>NUCLEOTIDE SEQUENCE</scope>
    <source>
        <strain evidence="4">GSL018</strain>
    </source>
</reference>
<evidence type="ECO:0000313" key="4">
    <source>
        <dbReference type="EMBL" id="JAC78184.1"/>
    </source>
</evidence>
<evidence type="ECO:0000256" key="1">
    <source>
        <dbReference type="ARBA" id="ARBA00023157"/>
    </source>
</evidence>
<feature type="signal peptide" evidence="2">
    <location>
        <begin position="1"/>
        <end position="24"/>
    </location>
</feature>
<dbReference type="PANTHER" id="PTHR24276">
    <property type="entry name" value="POLYSERASE-RELATED"/>
    <property type="match status" value="1"/>
</dbReference>
<dbReference type="PROSITE" id="PS50240">
    <property type="entry name" value="TRYPSIN_DOM"/>
    <property type="match status" value="1"/>
</dbReference>
<feature type="chain" id="PRO_5001605974" description="Peptidase S1 domain-containing protein" evidence="2">
    <location>
        <begin position="25"/>
        <end position="484"/>
    </location>
</feature>
<name>A0A061S5C5_9CHLO</name>
<dbReference type="AlphaFoldDB" id="A0A061S5C5"/>
<feature type="unsure residue" description="D or N" evidence="4">
    <location>
        <position position="422"/>
    </location>
</feature>
<organism evidence="4">
    <name type="scientific">Tetraselmis sp. GSL018</name>
    <dbReference type="NCBI Taxonomy" id="582737"/>
    <lineage>
        <taxon>Eukaryota</taxon>
        <taxon>Viridiplantae</taxon>
        <taxon>Chlorophyta</taxon>
        <taxon>core chlorophytes</taxon>
        <taxon>Chlorodendrophyceae</taxon>
        <taxon>Chlorodendrales</taxon>
        <taxon>Chlorodendraceae</taxon>
        <taxon>Tetraselmis</taxon>
    </lineage>
</organism>
<dbReference type="SMART" id="SM00020">
    <property type="entry name" value="Tryp_SPc"/>
    <property type="match status" value="1"/>
</dbReference>
<evidence type="ECO:0000259" key="3">
    <source>
        <dbReference type="PROSITE" id="PS50240"/>
    </source>
</evidence>
<dbReference type="InterPro" id="IPR043504">
    <property type="entry name" value="Peptidase_S1_PA_chymotrypsin"/>
</dbReference>
<keyword evidence="2" id="KW-0732">Signal</keyword>
<dbReference type="InterPro" id="IPR001254">
    <property type="entry name" value="Trypsin_dom"/>
</dbReference>
<sequence length="484" mass="50871">MSPQYSYNLLLSTIVFVATCTLRGLSVKLEANVGHRFPYAVEVLEPGTDKTVCDGVLITENTVLSAASCIESVSRGGTRVSVRTMSGEVFASSNVVINPSQFPDPSLDVALVHLSSETGARPIQILDDLPQAGLRTDMPVWGLNTDDTAKIIPLRLLPEDECKMGLQNLNPYATPKPDSATLCLVSNDKTACGNLGQPAPVVVVGGSADDDVLIGFAGADMGVSSCFLFGAAFVANGTQKTDTVLSGSGLRLFESPGKGDTFAGIAHRSCNRSLLMQGEECCGRLCPTRDASGMYGHPCSNSSCTTGDGLEGQRALATANGQHFADTRSCWVPPEPLATGTESDCWRRCEALPLCAAAAFNAKDKRTCRLIGECELLRRALAGPGGTTQGARLRGEAQSGGSFRYIARRTCAGEPYLRVRGDPSRLSSAGAMQQQSAACEALCAAESACAAYVFQEDEVFACDLFRSCRFVEGGAVGSVLGVSL</sequence>
<keyword evidence="1" id="KW-1015">Disulfide bond</keyword>
<dbReference type="InterPro" id="IPR050430">
    <property type="entry name" value="Peptidase_S1"/>
</dbReference>
<accession>A0A061S5C5</accession>
<dbReference type="EMBL" id="GBEZ01007265">
    <property type="protein sequence ID" value="JAC78184.1"/>
    <property type="molecule type" value="Transcribed_RNA"/>
</dbReference>
<feature type="domain" description="Peptidase S1" evidence="3">
    <location>
        <begin position="22"/>
        <end position="226"/>
    </location>
</feature>
<gene>
    <name evidence="4" type="ORF">TSPGSL018_15807</name>
</gene>
<evidence type="ECO:0000256" key="2">
    <source>
        <dbReference type="SAM" id="SignalP"/>
    </source>
</evidence>
<dbReference type="InterPro" id="IPR009003">
    <property type="entry name" value="Peptidase_S1_PA"/>
</dbReference>
<proteinExistence type="predicted"/>
<dbReference type="Gene3D" id="2.40.10.10">
    <property type="entry name" value="Trypsin-like serine proteases"/>
    <property type="match status" value="1"/>
</dbReference>
<dbReference type="GO" id="GO:0004252">
    <property type="term" value="F:serine-type endopeptidase activity"/>
    <property type="evidence" value="ECO:0007669"/>
    <property type="project" value="InterPro"/>
</dbReference>
<dbReference type="GO" id="GO:0006508">
    <property type="term" value="P:proteolysis"/>
    <property type="evidence" value="ECO:0007669"/>
    <property type="project" value="InterPro"/>
</dbReference>
<dbReference type="PANTHER" id="PTHR24276:SF94">
    <property type="entry name" value="AT20289P-RELATED"/>
    <property type="match status" value="1"/>
</dbReference>
<dbReference type="SUPFAM" id="SSF50494">
    <property type="entry name" value="Trypsin-like serine proteases"/>
    <property type="match status" value="1"/>
</dbReference>